<protein>
    <submittedName>
        <fullName evidence="1">Gliding motility-associated C-terminal domain-containing protein</fullName>
    </submittedName>
</protein>
<dbReference type="EMBL" id="VMRJ01000006">
    <property type="protein sequence ID" value="TVT37810.1"/>
    <property type="molecule type" value="Genomic_DNA"/>
</dbReference>
<proteinExistence type="predicted"/>
<reference evidence="1 2" key="1">
    <citation type="submission" date="2019-07" db="EMBL/GenBank/DDBJ databases">
        <title>Hymenobacter sp. straun FUR1 Genome sequencing and assembly.</title>
        <authorList>
            <person name="Chhetri G."/>
        </authorList>
    </citation>
    <scope>NUCLEOTIDE SEQUENCE [LARGE SCALE GENOMIC DNA]</scope>
    <source>
        <strain evidence="1 2">Fur1</strain>
    </source>
</reference>
<dbReference type="Gene3D" id="2.60.40.10">
    <property type="entry name" value="Immunoglobulins"/>
    <property type="match status" value="3"/>
</dbReference>
<comment type="caution">
    <text evidence="1">The sequence shown here is derived from an EMBL/GenBank/DDBJ whole genome shotgun (WGS) entry which is preliminary data.</text>
</comment>
<dbReference type="OrthoDB" id="1123245at2"/>
<evidence type="ECO:0000313" key="1">
    <source>
        <dbReference type="EMBL" id="TVT37810.1"/>
    </source>
</evidence>
<keyword evidence="2" id="KW-1185">Reference proteome</keyword>
<evidence type="ECO:0000313" key="2">
    <source>
        <dbReference type="Proteomes" id="UP000317624"/>
    </source>
</evidence>
<dbReference type="Pfam" id="PF13585">
    <property type="entry name" value="CHU_C"/>
    <property type="match status" value="1"/>
</dbReference>
<accession>A0A558BMT1</accession>
<gene>
    <name evidence="1" type="ORF">FNT36_21835</name>
</gene>
<name>A0A558BMT1_9BACT</name>
<dbReference type="AlphaFoldDB" id="A0A558BMT1"/>
<sequence length="987" mass="106755">MQTLSSPKSSFWRNGWFLILWLVGLGWLLPTAAHATHLRAGDIQAKVDTTPTRNPNRIFFKLTLYRDPTKVQQNTIRVYYGDGKTSDLDIPGGIPKTSEVSVSPTANVITFYFEHTYPGSGRYTASMVEANRVAGVINMTASVNQTFYISTTLTVDPGLGQNHLPVLRAPAIDAAAAGQVFLHNPAAYDADGDSLGFRLMQSQQVALIPNPLPASFIPTPSITNGYEYPNSQSFTSGGQSPKQVSFLDNNGNQLAQVGADASLTINRSGQLIWNAPLRVGTYNVAIIVEEWRKNALGYIKIGEVLRDMQIDVVATTNLPPVIKIPQDTCVVAGAVLNKSVTAVDGTGPNAPATPIQLFAYSGIIPPATFRQSTQGPPRAVGRFNWTTACENIAAQPYLVVFKAQDTPRTPPNSNDPPLIDEKTWRVTVVGPAPTNLQAAPTTNQRVLLTWASYPCLFSSQPGVLPTIQIYRRENSYPFTPGPCETGIPAAAGYTRIASIPANLTAYTDDNNGQGLTRGRTYCYRIYVTFPLPAGGASLASNESCATLSGRSAQITNVDVLTTAATNGQIAIKWTQPRPNVGSFNAPLGYRLSRSATGAAPFTLVTTKTSLTDTTYVDSDASLNTQDVQYTYQLVFFSAAAPQPGSAETSETSPLASSVRLNVVPNSLGRQNALTWTYNVPWDNSGRPTSIYRRVGTGTGAFSLLTTVTPSAGATSVTYADQGLTVGETYCYYVQTNGQYATPTNSLGQPILTNLLNRSQQICTVLIPTPCTPVLTVVPTNCDSLANVNQTSSTFDFLNQRYQNRLRWTLGNTPAGCSSDVAYFRIFYRSTADGPFTLIDSTTQYTYLHRVPLNTSGNTGGAGCYVVQAVNAAKVRSALSNVACQDNCVFFLLPNIFTPNGDDINEKFRPKTASPIVRTHIQVFNRWGRKVYESDKDPYINWDGGGPLGETGTSGKVSNGLYYYLAEVEFADFAGTKRTYKGWVEVAR</sequence>
<dbReference type="RefSeq" id="WP_144852133.1">
    <property type="nucleotide sequence ID" value="NZ_VMRJ01000006.1"/>
</dbReference>
<dbReference type="InterPro" id="IPR013783">
    <property type="entry name" value="Ig-like_fold"/>
</dbReference>
<organism evidence="1 2">
    <name type="scientific">Hymenobacter setariae</name>
    <dbReference type="NCBI Taxonomy" id="2594794"/>
    <lineage>
        <taxon>Bacteria</taxon>
        <taxon>Pseudomonadati</taxon>
        <taxon>Bacteroidota</taxon>
        <taxon>Cytophagia</taxon>
        <taxon>Cytophagales</taxon>
        <taxon>Hymenobacteraceae</taxon>
        <taxon>Hymenobacter</taxon>
    </lineage>
</organism>
<dbReference type="Proteomes" id="UP000317624">
    <property type="component" value="Unassembled WGS sequence"/>
</dbReference>